<accession>A0A7C9EPN4</accession>
<proteinExistence type="predicted"/>
<reference evidence="1" key="1">
    <citation type="journal article" date="2013" name="J. Plant Res.">
        <title>Effect of fungi and light on seed germination of three Opuntia species from semiarid lands of central Mexico.</title>
        <authorList>
            <person name="Delgado-Sanchez P."/>
            <person name="Jimenez-Bremont J.F."/>
            <person name="Guerrero-Gonzalez Mde L."/>
            <person name="Flores J."/>
        </authorList>
    </citation>
    <scope>NUCLEOTIDE SEQUENCE</scope>
    <source>
        <tissue evidence="1">Cladode</tissue>
    </source>
</reference>
<sequence>MKPTAGFPSATSLRILRNGSETAMHSSTDFQNSLSSRMAEQDKLCGLFTPIEIAEYSGLLNICFNLGLCLNSACRQRKLETDFVMPVLITSCPAVNVFISSSTVVLL</sequence>
<organism evidence="1">
    <name type="scientific">Opuntia streptacantha</name>
    <name type="common">Prickly pear cactus</name>
    <name type="synonym">Opuntia cardona</name>
    <dbReference type="NCBI Taxonomy" id="393608"/>
    <lineage>
        <taxon>Eukaryota</taxon>
        <taxon>Viridiplantae</taxon>
        <taxon>Streptophyta</taxon>
        <taxon>Embryophyta</taxon>
        <taxon>Tracheophyta</taxon>
        <taxon>Spermatophyta</taxon>
        <taxon>Magnoliopsida</taxon>
        <taxon>eudicotyledons</taxon>
        <taxon>Gunneridae</taxon>
        <taxon>Pentapetalae</taxon>
        <taxon>Caryophyllales</taxon>
        <taxon>Cactineae</taxon>
        <taxon>Cactaceae</taxon>
        <taxon>Opuntioideae</taxon>
        <taxon>Opuntia</taxon>
    </lineage>
</organism>
<name>A0A7C9EPN4_OPUST</name>
<reference evidence="1" key="2">
    <citation type="submission" date="2020-07" db="EMBL/GenBank/DDBJ databases">
        <authorList>
            <person name="Vera ALvarez R."/>
            <person name="Arias-Moreno D.M."/>
            <person name="Jimenez-Jacinto V."/>
            <person name="Jimenez-Bremont J.F."/>
            <person name="Swaminathan K."/>
            <person name="Moose S.P."/>
            <person name="Guerrero-Gonzalez M.L."/>
            <person name="Marino-Ramirez L."/>
            <person name="Landsman D."/>
            <person name="Rodriguez-Kessler M."/>
            <person name="Delgado-Sanchez P."/>
        </authorList>
    </citation>
    <scope>NUCLEOTIDE SEQUENCE</scope>
    <source>
        <tissue evidence="1">Cladode</tissue>
    </source>
</reference>
<dbReference type="EMBL" id="GISG01227156">
    <property type="protein sequence ID" value="MBA4665389.1"/>
    <property type="molecule type" value="Transcribed_RNA"/>
</dbReference>
<dbReference type="AlphaFoldDB" id="A0A7C9EPN4"/>
<evidence type="ECO:0000313" key="1">
    <source>
        <dbReference type="EMBL" id="MBA4665389.1"/>
    </source>
</evidence>
<protein>
    <submittedName>
        <fullName evidence="1">Uncharacterized protein</fullName>
    </submittedName>
</protein>